<feature type="domain" description="GAE" evidence="13">
    <location>
        <begin position="490"/>
        <end position="610"/>
    </location>
</feature>
<feature type="coiled-coil region" evidence="10">
    <location>
        <begin position="730"/>
        <end position="757"/>
    </location>
</feature>
<dbReference type="CDD" id="cd03567">
    <property type="entry name" value="VHS_GGA_metazoan"/>
    <property type="match status" value="1"/>
</dbReference>
<comment type="subcellular location">
    <subcellularLocation>
        <location evidence="2">Early endosome membrane</location>
        <topology evidence="2">Peripheral membrane protein</topology>
    </subcellularLocation>
    <subcellularLocation>
        <location evidence="1">Golgi apparatus</location>
        <location evidence="1">trans-Golgi network membrane</location>
        <topology evidence="1">Peripheral membrane protein</topology>
    </subcellularLocation>
</comment>
<dbReference type="SMART" id="SM00288">
    <property type="entry name" value="VHS"/>
    <property type="match status" value="1"/>
</dbReference>
<dbReference type="Pfam" id="PF03127">
    <property type="entry name" value="GAT"/>
    <property type="match status" value="1"/>
</dbReference>
<dbReference type="Gene3D" id="1.20.5.170">
    <property type="match status" value="1"/>
</dbReference>
<dbReference type="GO" id="GO:0031901">
    <property type="term" value="C:early endosome membrane"/>
    <property type="evidence" value="ECO:0007669"/>
    <property type="project" value="UniProtKB-SubCell"/>
</dbReference>
<evidence type="ECO:0000256" key="6">
    <source>
        <dbReference type="ARBA" id="ARBA00022843"/>
    </source>
</evidence>
<organism evidence="16 17">
    <name type="scientific">Rotaria sordida</name>
    <dbReference type="NCBI Taxonomy" id="392033"/>
    <lineage>
        <taxon>Eukaryota</taxon>
        <taxon>Metazoa</taxon>
        <taxon>Spiralia</taxon>
        <taxon>Gnathifera</taxon>
        <taxon>Rotifera</taxon>
        <taxon>Eurotatoria</taxon>
        <taxon>Bdelloidea</taxon>
        <taxon>Philodinida</taxon>
        <taxon>Philodinidae</taxon>
        <taxon>Rotaria</taxon>
    </lineage>
</organism>
<feature type="domain" description="VHS" evidence="12">
    <location>
        <begin position="24"/>
        <end position="154"/>
    </location>
</feature>
<evidence type="ECO:0000256" key="3">
    <source>
        <dbReference type="ARBA" id="ARBA00008099"/>
    </source>
</evidence>
<name>A0A819CD83_9BILA</name>
<dbReference type="SUPFAM" id="SSF48350">
    <property type="entry name" value="GTPase activation domain, GAP"/>
    <property type="match status" value="1"/>
</dbReference>
<feature type="compositionally biased region" description="Polar residues" evidence="11">
    <location>
        <begin position="1076"/>
        <end position="1092"/>
    </location>
</feature>
<evidence type="ECO:0000259" key="12">
    <source>
        <dbReference type="PROSITE" id="PS50179"/>
    </source>
</evidence>
<dbReference type="EMBL" id="CAJOBD010001570">
    <property type="protein sequence ID" value="CAF3812897.1"/>
    <property type="molecule type" value="Genomic_DNA"/>
</dbReference>
<keyword evidence="4" id="KW-0813">Transport</keyword>
<dbReference type="InterPro" id="IPR008942">
    <property type="entry name" value="ENTH_VHS"/>
</dbReference>
<dbReference type="Pfam" id="PF00620">
    <property type="entry name" value="RhoGAP"/>
    <property type="match status" value="1"/>
</dbReference>
<protein>
    <submittedName>
        <fullName evidence="16">Uncharacterized protein</fullName>
    </submittedName>
</protein>
<dbReference type="SMART" id="SM00324">
    <property type="entry name" value="RhoGAP"/>
    <property type="match status" value="1"/>
</dbReference>
<dbReference type="GO" id="GO:0035091">
    <property type="term" value="F:phosphatidylinositol binding"/>
    <property type="evidence" value="ECO:0007669"/>
    <property type="project" value="InterPro"/>
</dbReference>
<feature type="compositionally biased region" description="Low complexity" evidence="11">
    <location>
        <begin position="443"/>
        <end position="456"/>
    </location>
</feature>
<dbReference type="InterPro" id="IPR038425">
    <property type="entry name" value="GAT_sf"/>
</dbReference>
<comment type="caution">
    <text evidence="16">The sequence shown here is derived from an EMBL/GenBank/DDBJ whole genome shotgun (WGS) entry which is preliminary data.</text>
</comment>
<dbReference type="PROSITE" id="PS50238">
    <property type="entry name" value="RHOGAP"/>
    <property type="match status" value="1"/>
</dbReference>
<dbReference type="InterPro" id="IPR027422">
    <property type="entry name" value="GGA1-3"/>
</dbReference>
<dbReference type="GO" id="GO:0006893">
    <property type="term" value="P:Golgi to plasma membrane transport"/>
    <property type="evidence" value="ECO:0007669"/>
    <property type="project" value="TreeGrafter"/>
</dbReference>
<comment type="similarity">
    <text evidence="3">Belongs to the GGA protein family.</text>
</comment>
<dbReference type="Gene3D" id="1.25.40.90">
    <property type="match status" value="1"/>
</dbReference>
<dbReference type="PANTHER" id="PTHR45905">
    <property type="entry name" value="GOLGI-LOCALIZED, GAMMA-ADAPTIN EAR CONTAINING, ARF BINDING PROTEIN"/>
    <property type="match status" value="1"/>
</dbReference>
<dbReference type="CDD" id="cd14234">
    <property type="entry name" value="GAT_GGA_meta"/>
    <property type="match status" value="1"/>
</dbReference>
<dbReference type="PROSITE" id="PS50909">
    <property type="entry name" value="GAT"/>
    <property type="match status" value="1"/>
</dbReference>
<keyword evidence="8" id="KW-0333">Golgi apparatus</keyword>
<dbReference type="SMART" id="SM00809">
    <property type="entry name" value="Alpha_adaptinC2"/>
    <property type="match status" value="1"/>
</dbReference>
<evidence type="ECO:0000256" key="8">
    <source>
        <dbReference type="ARBA" id="ARBA00023034"/>
    </source>
</evidence>
<dbReference type="InterPro" id="IPR013041">
    <property type="entry name" value="Clathrin_app_Ig-like_sf"/>
</dbReference>
<reference evidence="16" key="1">
    <citation type="submission" date="2021-02" db="EMBL/GenBank/DDBJ databases">
        <authorList>
            <person name="Nowell W R."/>
        </authorList>
    </citation>
    <scope>NUCLEOTIDE SEQUENCE</scope>
</reference>
<dbReference type="Gene3D" id="2.60.40.1230">
    <property type="match status" value="1"/>
</dbReference>
<dbReference type="PROSITE" id="PS50179">
    <property type="entry name" value="VHS"/>
    <property type="match status" value="1"/>
</dbReference>
<dbReference type="GO" id="GO:0005802">
    <property type="term" value="C:trans-Golgi network"/>
    <property type="evidence" value="ECO:0007669"/>
    <property type="project" value="InterPro"/>
</dbReference>
<dbReference type="GO" id="GO:0006886">
    <property type="term" value="P:intracellular protein transport"/>
    <property type="evidence" value="ECO:0007669"/>
    <property type="project" value="InterPro"/>
</dbReference>
<dbReference type="InterPro" id="IPR008152">
    <property type="entry name" value="Clathrin_a/b/g-adaptin_app_Ig"/>
</dbReference>
<dbReference type="Gene3D" id="1.10.555.10">
    <property type="entry name" value="Rho GTPase activation protein"/>
    <property type="match status" value="1"/>
</dbReference>
<evidence type="ECO:0000313" key="17">
    <source>
        <dbReference type="Proteomes" id="UP000663836"/>
    </source>
</evidence>
<dbReference type="AlphaFoldDB" id="A0A819CD83"/>
<dbReference type="InterPro" id="IPR002014">
    <property type="entry name" value="VHS_dom"/>
</dbReference>
<dbReference type="InterPro" id="IPR041198">
    <property type="entry name" value="GGA_N-GAT"/>
</dbReference>
<feature type="region of interest" description="Disordered" evidence="11">
    <location>
        <begin position="443"/>
        <end position="468"/>
    </location>
</feature>
<gene>
    <name evidence="16" type="ORF">JBS370_LOCUS15973</name>
</gene>
<evidence type="ECO:0000259" key="15">
    <source>
        <dbReference type="PROSITE" id="PS50909"/>
    </source>
</evidence>
<evidence type="ECO:0000256" key="1">
    <source>
        <dbReference type="ARBA" id="ARBA00004150"/>
    </source>
</evidence>
<feature type="region of interest" description="Disordered" evidence="11">
    <location>
        <begin position="1076"/>
        <end position="1104"/>
    </location>
</feature>
<dbReference type="GO" id="GO:0031267">
    <property type="term" value="F:small GTPase binding"/>
    <property type="evidence" value="ECO:0007669"/>
    <property type="project" value="InterPro"/>
</dbReference>
<dbReference type="SUPFAM" id="SSF89009">
    <property type="entry name" value="GAT-like domain"/>
    <property type="match status" value="1"/>
</dbReference>
<feature type="compositionally biased region" description="Polar residues" evidence="11">
    <location>
        <begin position="1218"/>
        <end position="1238"/>
    </location>
</feature>
<evidence type="ECO:0000256" key="10">
    <source>
        <dbReference type="SAM" id="Coils"/>
    </source>
</evidence>
<sequence>MSSTSNAVAATPVADSIETMFFKATSPIHKSADPNLMNLFCSKVNSEPEGHHQAIRLIAHKIQSPQEHEALRTLELLDVAVQSCGRRFHQEIGKFRFLNEMIKLVSPKYLANHTSEKVKKKVIELLYSWTQSLPNEVKISEAYQMLKRQSIITEDPIYINKPTITPLSQKTKSIFDTDEEKSKTLQRLLKSRKPEDLEQANALIKSLVKKDEEKTEKLSNRASELEKVQNNIRVLSEMLIHYNHSTATEPEKETMSYLRDELEKLRPVLFRLATESEDGDEGLGEILSASDSLSRVLAQYDRLVTQDIYNKDDNVLPFFDNIPPNSTSSTQHKLIDLAETLNNPSNKTNEIKSAASELDELFGPIKIHSDNRTNSASSNTRENVDQTDDCLPIFPITNTNKTNNQCSSITNKSEGITTKKGGLFDDLQDLLVDQSTGQKISSTKSSFQSASSNTTKIPLNEMKNSSSKSLENDLPFPIISLESIRPSSLNPPINIKLNNQTGLHCLIHIARDSPRPDLIVSVLTVTNTNTSNTINNFHFQVAVPKNMRIKLQNPSASDLPVYNPILPPQAITQIIILSNPNKEPVRLSYKLTYYLSGEQINESGEIDNGFPITYKTKLNEDVPEFRNRVRYIRDSCKVLADLWKTDKDVLNKSIDSDILKVFKEFRMSDVAQGYHSPYGQNGSPSILNSTIDDLIEIHEFIDGKRKESIENFRKISEQAREKQLSIRQTMSDLRDNYERAQRKFETAEANLKKFRTRSDRITIPNYDERHRELEDIRRESDQIRILNRDNYITETNRIASEEYFITYDLFIKYLFEEESFYNNIQIYLSNRIPKIKNRLDNYKLAPSFHCDLSEHCLKRIQHPIAYPIEMCIYLLENSIEEEGLFRIAPAQQKQKKFVTELDLQIINKNNQLEDLSYDAHVPANTLKQYLRQLPDCLLTHALLPLWNQITLISSDKDRLQHISQLINKLPKVNYDNLCYLIRFLSRVAEYSSVNKMTVSNISICIGCNILYPKDQSSNIYMSNSFTIGSLIVELMIIHHKQLFPSNNQIDVELDNKRLYQSQPDLIPTFIQSKTSTNSNENIVNTQSQSSPRINKKKRAPHVPFDRQVSIEVEPTFTRQINVEHISTDKISLEQTTVSSSSNSNSNGKSSHRHENTENLLENPKSQSLLSQHRQKFSNNIKEHDVIQSKREDKITSKEVLSFIPTSNDDIHLIKINPDTNSQMANSNKDSAQTNNSRFTSHHDNTLSPSEEITQF</sequence>
<dbReference type="InterPro" id="IPR000198">
    <property type="entry name" value="RhoGAP_dom"/>
</dbReference>
<keyword evidence="10" id="KW-0175">Coiled coil</keyword>
<keyword evidence="7" id="KW-0653">Protein transport</keyword>
<evidence type="ECO:0000256" key="11">
    <source>
        <dbReference type="SAM" id="MobiDB-lite"/>
    </source>
</evidence>
<keyword evidence="6" id="KW-0832">Ubl conjugation</keyword>
<feature type="compositionally biased region" description="Polar residues" evidence="11">
    <location>
        <begin position="1157"/>
        <end position="1171"/>
    </location>
</feature>
<dbReference type="GO" id="GO:0034394">
    <property type="term" value="P:protein localization to cell surface"/>
    <property type="evidence" value="ECO:0007669"/>
    <property type="project" value="TreeGrafter"/>
</dbReference>
<dbReference type="InterPro" id="IPR008936">
    <property type="entry name" value="Rho_GTPase_activation_prot"/>
</dbReference>
<dbReference type="GO" id="GO:0043130">
    <property type="term" value="F:ubiquitin binding"/>
    <property type="evidence" value="ECO:0007669"/>
    <property type="project" value="InterPro"/>
</dbReference>
<evidence type="ECO:0000256" key="7">
    <source>
        <dbReference type="ARBA" id="ARBA00022927"/>
    </source>
</evidence>
<evidence type="ECO:0000259" key="14">
    <source>
        <dbReference type="PROSITE" id="PS50238"/>
    </source>
</evidence>
<evidence type="ECO:0000256" key="2">
    <source>
        <dbReference type="ARBA" id="ARBA00004220"/>
    </source>
</evidence>
<evidence type="ECO:0000256" key="9">
    <source>
        <dbReference type="ARBA" id="ARBA00023136"/>
    </source>
</evidence>
<evidence type="ECO:0000259" key="13">
    <source>
        <dbReference type="PROSITE" id="PS50180"/>
    </source>
</evidence>
<dbReference type="PANTHER" id="PTHR45905:SF1">
    <property type="entry name" value="GOLGI-LOCALIZED, GAMMA-ADAPTIN EAR CONTAINING, ARF BINDING PROTEIN"/>
    <property type="match status" value="1"/>
</dbReference>
<evidence type="ECO:0000313" key="16">
    <source>
        <dbReference type="EMBL" id="CAF3812897.1"/>
    </source>
</evidence>
<dbReference type="SUPFAM" id="SSF48464">
    <property type="entry name" value="ENTH/VHS domain"/>
    <property type="match status" value="1"/>
</dbReference>
<feature type="compositionally biased region" description="Low complexity" evidence="11">
    <location>
        <begin position="1138"/>
        <end position="1148"/>
    </location>
</feature>
<evidence type="ECO:0000256" key="4">
    <source>
        <dbReference type="ARBA" id="ARBA00022448"/>
    </source>
</evidence>
<dbReference type="Pfam" id="PF00790">
    <property type="entry name" value="VHS"/>
    <property type="match status" value="1"/>
</dbReference>
<evidence type="ECO:0000256" key="5">
    <source>
        <dbReference type="ARBA" id="ARBA00022753"/>
    </source>
</evidence>
<feature type="region of interest" description="Disordered" evidence="11">
    <location>
        <begin position="1131"/>
        <end position="1171"/>
    </location>
</feature>
<dbReference type="SUPFAM" id="SSF49348">
    <property type="entry name" value="Clathrin adaptor appendage domain"/>
    <property type="match status" value="1"/>
</dbReference>
<feature type="domain" description="Rho-GAP" evidence="14">
    <location>
        <begin position="850"/>
        <end position="1043"/>
    </location>
</feature>
<accession>A0A819CD83</accession>
<dbReference type="InterPro" id="IPR004152">
    <property type="entry name" value="GAT_dom"/>
</dbReference>
<keyword evidence="5" id="KW-0967">Endosome</keyword>
<dbReference type="Pfam" id="PF02883">
    <property type="entry name" value="Alpha_adaptinC2"/>
    <property type="match status" value="1"/>
</dbReference>
<keyword evidence="9" id="KW-0472">Membrane</keyword>
<dbReference type="PROSITE" id="PS50180">
    <property type="entry name" value="GAE"/>
    <property type="match status" value="1"/>
</dbReference>
<dbReference type="Proteomes" id="UP000663836">
    <property type="component" value="Unassembled WGS sequence"/>
</dbReference>
<dbReference type="GO" id="GO:0007165">
    <property type="term" value="P:signal transduction"/>
    <property type="evidence" value="ECO:0007669"/>
    <property type="project" value="InterPro"/>
</dbReference>
<feature type="compositionally biased region" description="Polar residues" evidence="11">
    <location>
        <begin position="1245"/>
        <end position="1255"/>
    </location>
</feature>
<dbReference type="Gene3D" id="1.20.58.160">
    <property type="match status" value="1"/>
</dbReference>
<feature type="domain" description="GAT" evidence="15">
    <location>
        <begin position="178"/>
        <end position="305"/>
    </location>
</feature>
<feature type="region of interest" description="Disordered" evidence="11">
    <location>
        <begin position="1218"/>
        <end position="1255"/>
    </location>
</feature>
<dbReference type="Pfam" id="PF18308">
    <property type="entry name" value="GGA_N-GAT"/>
    <property type="match status" value="1"/>
</dbReference>
<proteinExistence type="inferred from homology"/>
<dbReference type="InterPro" id="IPR008153">
    <property type="entry name" value="GAE_dom"/>
</dbReference>